<feature type="transmembrane region" description="Helical" evidence="6">
    <location>
        <begin position="43"/>
        <end position="67"/>
    </location>
</feature>
<organism evidence="7 8">
    <name type="scientific">Candidatus Geothrix odensensis</name>
    <dbReference type="NCBI Taxonomy" id="2954440"/>
    <lineage>
        <taxon>Bacteria</taxon>
        <taxon>Pseudomonadati</taxon>
        <taxon>Acidobacteriota</taxon>
        <taxon>Holophagae</taxon>
        <taxon>Holophagales</taxon>
        <taxon>Holophagaceae</taxon>
        <taxon>Geothrix</taxon>
    </lineage>
</organism>
<sequence length="338" mass="35387">MIEVFLIPSLAVLVLLAWGIDYINGFHDTANSIATVVSTGVLPAKYALVMSATLNFAGALAGTSVATTIAKGIAESNHVVPAVIAAALMAAITWDLLTWWFGIPSSTSHTLLGGLAGAVVAHAGFDALHMKKLKEIGAFIIISPAMGFLVGMLLILVILWIVRRRSSHKVNIVFRKAQLVSAAAMSFTHGQNDAQKAMGIICLALIAYKFHLPLDAKLKVVVPLWVKIGSATFMALGTASGGWKIIKTMGSKIVKLRPIHGFAAETAAAAVLFTTAHFGIPVSTTHSITGAIMGVGATMNASAVRWGVAGNIIVAWVLTIPISALLAAGFLKLVAPYF</sequence>
<comment type="caution">
    <text evidence="7">The sequence shown here is derived from an EMBL/GenBank/DDBJ whole genome shotgun (WGS) entry which is preliminary data.</text>
</comment>
<evidence type="ECO:0000313" key="7">
    <source>
        <dbReference type="EMBL" id="MBK8571449.1"/>
    </source>
</evidence>
<dbReference type="EMBL" id="JADKCH010000001">
    <property type="protein sequence ID" value="MBK8571449.1"/>
    <property type="molecule type" value="Genomic_DNA"/>
</dbReference>
<feature type="transmembrane region" description="Helical" evidence="6">
    <location>
        <begin position="194"/>
        <end position="212"/>
    </location>
</feature>
<feature type="transmembrane region" description="Helical" evidence="6">
    <location>
        <begin position="79"/>
        <end position="101"/>
    </location>
</feature>
<feature type="transmembrane region" description="Helical" evidence="6">
    <location>
        <begin position="258"/>
        <end position="280"/>
    </location>
</feature>
<protein>
    <submittedName>
        <fullName evidence="7">Inorganic phosphate transporter</fullName>
    </submittedName>
</protein>
<evidence type="ECO:0000256" key="3">
    <source>
        <dbReference type="ARBA" id="ARBA00022692"/>
    </source>
</evidence>
<gene>
    <name evidence="7" type="ORF">IPN91_02175</name>
</gene>
<keyword evidence="2" id="KW-0813">Transport</keyword>
<evidence type="ECO:0000256" key="1">
    <source>
        <dbReference type="ARBA" id="ARBA00004141"/>
    </source>
</evidence>
<dbReference type="GO" id="GO:0016020">
    <property type="term" value="C:membrane"/>
    <property type="evidence" value="ECO:0007669"/>
    <property type="project" value="UniProtKB-SubCell"/>
</dbReference>
<dbReference type="GO" id="GO:0035435">
    <property type="term" value="P:phosphate ion transmembrane transport"/>
    <property type="evidence" value="ECO:0007669"/>
    <property type="project" value="TreeGrafter"/>
</dbReference>
<dbReference type="Proteomes" id="UP000709959">
    <property type="component" value="Unassembled WGS sequence"/>
</dbReference>
<feature type="transmembrane region" description="Helical" evidence="6">
    <location>
        <begin position="224"/>
        <end position="246"/>
    </location>
</feature>
<dbReference type="PANTHER" id="PTHR11101">
    <property type="entry name" value="PHOSPHATE TRANSPORTER"/>
    <property type="match status" value="1"/>
</dbReference>
<feature type="transmembrane region" description="Helical" evidence="6">
    <location>
        <begin position="136"/>
        <end position="162"/>
    </location>
</feature>
<reference evidence="7 8" key="1">
    <citation type="submission" date="2020-10" db="EMBL/GenBank/DDBJ databases">
        <title>Connecting structure to function with the recovery of over 1000 high-quality activated sludge metagenome-assembled genomes encoding full-length rRNA genes using long-read sequencing.</title>
        <authorList>
            <person name="Singleton C.M."/>
            <person name="Petriglieri F."/>
            <person name="Kristensen J.M."/>
            <person name="Kirkegaard R.H."/>
            <person name="Michaelsen T.Y."/>
            <person name="Andersen M.H."/>
            <person name="Karst S.M."/>
            <person name="Dueholm M.S."/>
            <person name="Nielsen P.H."/>
            <person name="Albertsen M."/>
        </authorList>
    </citation>
    <scope>NUCLEOTIDE SEQUENCE [LARGE SCALE GENOMIC DNA]</scope>
    <source>
        <strain evidence="7">OdNE_18-Q3-R46-58_MAXAC.008</strain>
    </source>
</reference>
<evidence type="ECO:0000256" key="5">
    <source>
        <dbReference type="ARBA" id="ARBA00023136"/>
    </source>
</evidence>
<dbReference type="InterPro" id="IPR001204">
    <property type="entry name" value="Phos_transporter"/>
</dbReference>
<comment type="subcellular location">
    <subcellularLocation>
        <location evidence="1">Membrane</location>
        <topology evidence="1">Multi-pass membrane protein</topology>
    </subcellularLocation>
</comment>
<dbReference type="AlphaFoldDB" id="A0A936EZQ0"/>
<keyword evidence="3 6" id="KW-0812">Transmembrane</keyword>
<evidence type="ECO:0000256" key="2">
    <source>
        <dbReference type="ARBA" id="ARBA00022448"/>
    </source>
</evidence>
<proteinExistence type="predicted"/>
<feature type="transmembrane region" description="Helical" evidence="6">
    <location>
        <begin position="313"/>
        <end position="335"/>
    </location>
</feature>
<keyword evidence="4 6" id="KW-1133">Transmembrane helix</keyword>
<dbReference type="PANTHER" id="PTHR11101:SF80">
    <property type="entry name" value="PHOSPHATE TRANSPORTER"/>
    <property type="match status" value="1"/>
</dbReference>
<evidence type="ECO:0000313" key="8">
    <source>
        <dbReference type="Proteomes" id="UP000709959"/>
    </source>
</evidence>
<evidence type="ECO:0000256" key="4">
    <source>
        <dbReference type="ARBA" id="ARBA00022989"/>
    </source>
</evidence>
<evidence type="ECO:0000256" key="6">
    <source>
        <dbReference type="SAM" id="Phobius"/>
    </source>
</evidence>
<dbReference type="GO" id="GO:0005315">
    <property type="term" value="F:phosphate transmembrane transporter activity"/>
    <property type="evidence" value="ECO:0007669"/>
    <property type="project" value="InterPro"/>
</dbReference>
<name>A0A936EZQ0_9BACT</name>
<dbReference type="Pfam" id="PF01384">
    <property type="entry name" value="PHO4"/>
    <property type="match status" value="1"/>
</dbReference>
<keyword evidence="5 6" id="KW-0472">Membrane</keyword>
<accession>A0A936EZQ0</accession>